<name>A0A4U7BBZ0_9PEZI</name>
<dbReference type="Proteomes" id="UP000308133">
    <property type="component" value="Unassembled WGS sequence"/>
</dbReference>
<feature type="compositionally biased region" description="Basic and acidic residues" evidence="1">
    <location>
        <begin position="83"/>
        <end position="98"/>
    </location>
</feature>
<dbReference type="EMBL" id="PTQR01000013">
    <property type="protein sequence ID" value="TKX26396.1"/>
    <property type="molecule type" value="Genomic_DNA"/>
</dbReference>
<comment type="caution">
    <text evidence="2">The sequence shown here is derived from an EMBL/GenBank/DDBJ whole genome shotgun (WGS) entry which is preliminary data.</text>
</comment>
<feature type="region of interest" description="Disordered" evidence="1">
    <location>
        <begin position="1"/>
        <end position="109"/>
    </location>
</feature>
<sequence length="1009" mass="111815">MGVKRKSTVLDPGPQYSESSGHHDDNPEDAPASNKGSTKFRAKKIKTTGKQETSDAPPDVPVHAPRPTMPAVHNKAGSRVSKSNKDGDKAPDRLKDGKPNATVQGHAPLASLDNAKAVLKTLPKVYKRSVDPSGAPTTADQGVEAFLLGAPLPGRTFRSQVKAIKTGISKKNPFWSFTAIDSQRNVRYFGTIPEGQLSQRDANELGRGLVEILNHWSGPISAVATEDYEAPATNTKWREELMFRAARVRTSAATVQVPVRGKAPTLAKNGPKNWRVDVTLYTLDPDSALPVQSFISLTQSNVSVDAVPDVPDGSLVLTYDNGKTFVGKQEKDDKGKAIFKSNIGADKIKADAMAKFHAMERLGRIILLELQGKVLSITNAKKRAQRFIELHGGKRKVASLGVLDGAIPWVIETNYPGRETLLYPSAAALKSGCTVKKGFSLPTVDKSWFVPIISVLEDTLKETQNIDKAFAEAALICQAVLEGMQNFEKPPSICGCNPIAAQFEEHPCTECMRGVVCSALKRGKLGLRVCGDCLSAAATKTTRAQTTGFVFQFLSERLGSDLRSEAKVAGRDTKSDVYLKNKADCIEAIKEELSRQVSGETWTSALTSLVHTLSTTGALEYGVQHPADPSLDAIMPYSSFQDTWIIHTRDNIWIVEQALNMAKHVQIVPFMVLIGNHLRLMDQNPSAEKVQDIEAKVVKASKRYRIIRIKAGYTQKARLGKPFKKSKLTSDREEWVTGKLRMYDAGPWSQFLGTDRSLYSLQGQNRLNADMVKPWSDEEIEKLAEIARRYQKKYGVVLEYKNECPYFGSPASLPETWDWVVAYRVCTDRFTRLRDWCNIKGCTIETPKTIYVFCIIIACVIKCEVKEEDPDFAEKKLMKDTFAEFLSLPLVLEAVDGLRFMIGHNVHNKDLRTGVHPETLEFDLAACNALMETCTSNYLKHDYPEHTYDDLKHQIRSIQLTGKNNPVFDDTKPINPRVDPSEIVELDVEDIEIFQPGVGVSAQEDEDDE</sequence>
<gene>
    <name evidence="2" type="ORF">C1H76_1358</name>
</gene>
<organism evidence="2 3">
    <name type="scientific">Elsinoe australis</name>
    <dbReference type="NCBI Taxonomy" id="40998"/>
    <lineage>
        <taxon>Eukaryota</taxon>
        <taxon>Fungi</taxon>
        <taxon>Dikarya</taxon>
        <taxon>Ascomycota</taxon>
        <taxon>Pezizomycotina</taxon>
        <taxon>Dothideomycetes</taxon>
        <taxon>Dothideomycetidae</taxon>
        <taxon>Myriangiales</taxon>
        <taxon>Elsinoaceae</taxon>
        <taxon>Elsinoe</taxon>
    </lineage>
</organism>
<evidence type="ECO:0000313" key="3">
    <source>
        <dbReference type="Proteomes" id="UP000308133"/>
    </source>
</evidence>
<protein>
    <submittedName>
        <fullName evidence="2">Uncharacterized protein</fullName>
    </submittedName>
</protein>
<proteinExistence type="predicted"/>
<feature type="compositionally biased region" description="Basic residues" evidence="1">
    <location>
        <begin position="38"/>
        <end position="47"/>
    </location>
</feature>
<evidence type="ECO:0000313" key="2">
    <source>
        <dbReference type="EMBL" id="TKX26396.1"/>
    </source>
</evidence>
<reference evidence="2 3" key="1">
    <citation type="submission" date="2018-02" db="EMBL/GenBank/DDBJ databases">
        <title>Draft genome sequences of Elsinoe sp., causing black scab on jojoba.</title>
        <authorList>
            <person name="Stodart B."/>
            <person name="Jeffress S."/>
            <person name="Ash G."/>
            <person name="Arun Chinnappa K."/>
        </authorList>
    </citation>
    <scope>NUCLEOTIDE SEQUENCE [LARGE SCALE GENOMIC DNA]</scope>
    <source>
        <strain evidence="2 3">Hillstone_2</strain>
    </source>
</reference>
<dbReference type="AlphaFoldDB" id="A0A4U7BBZ0"/>
<accession>A0A4U7BBZ0</accession>
<evidence type="ECO:0000256" key="1">
    <source>
        <dbReference type="SAM" id="MobiDB-lite"/>
    </source>
</evidence>